<reference evidence="1 2" key="1">
    <citation type="submission" date="2019-12" db="EMBL/GenBank/DDBJ databases">
        <title>Enteriobacteria Tanzani isolates_10434.</title>
        <authorList>
            <person name="Subbiah M."/>
            <person name="Call D."/>
        </authorList>
    </citation>
    <scope>NUCLEOTIDE SEQUENCE [LARGE SCALE GENOMIC DNA]</scope>
    <source>
        <strain evidence="1 2">10434wD1</strain>
    </source>
</reference>
<dbReference type="EMBL" id="WUIY01000003">
    <property type="protein sequence ID" value="MXI72958.1"/>
    <property type="molecule type" value="Genomic_DNA"/>
</dbReference>
<organism evidence="1 2">
    <name type="scientific">Escherichia coli</name>
    <dbReference type="NCBI Taxonomy" id="562"/>
    <lineage>
        <taxon>Bacteria</taxon>
        <taxon>Pseudomonadati</taxon>
        <taxon>Pseudomonadota</taxon>
        <taxon>Gammaproteobacteria</taxon>
        <taxon>Enterobacterales</taxon>
        <taxon>Enterobacteriaceae</taxon>
        <taxon>Escherichia</taxon>
    </lineage>
</organism>
<proteinExistence type="predicted"/>
<protein>
    <submittedName>
        <fullName evidence="1">Uncharacterized protein</fullName>
    </submittedName>
</protein>
<dbReference type="RefSeq" id="WP_109553502.1">
    <property type="nucleotide sequence ID" value="NZ_BFHZ01000021.1"/>
</dbReference>
<accession>A0A6N8QSK2</accession>
<evidence type="ECO:0000313" key="1">
    <source>
        <dbReference type="EMBL" id="MXI72958.1"/>
    </source>
</evidence>
<dbReference type="Proteomes" id="UP000436141">
    <property type="component" value="Unassembled WGS sequence"/>
</dbReference>
<comment type="caution">
    <text evidence="1">The sequence shown here is derived from an EMBL/GenBank/DDBJ whole genome shotgun (WGS) entry which is preliminary data.</text>
</comment>
<sequence length="557" mass="63527">MEKYQDEEYVDDLTERVFLIKQQLEAGKLKIAHHLVEGFIESFKRIRLRQDGKVDPSTVDGRIKAMGAAVNHFLEREDIKNKYSIQDLQSSYFNILFSNFGELFYLMKKTNATPHKASSFFSQQEEYVKQIEDVFPELYNQVIEFWQVTSDIGVIHLQDGSQFKANFSGDLFPAFDENAVSIAGLYVDTISLPCPILRVGRLYEKSDKAEFTRILLKHVLTCMTYKEVALEDIEPAIVLILPDRRDFETESKKNLMSFCEPYALTHAQYLYDRRFESYDEFQDFSYSMNDIDAVLKNIKRADRLIFDTAWGLNPKTQLEKLLSDKKRISRNVVGDHAGMEVFLSCIGRMPQAYSAKCNAQELGSTPYINADTSWLYYTWLIEYESLNFDVNDIELKNLHMVHALSAGMQDGFSWLGNVPVNKIIELRRNKLMEDVRSILSNGVDSLINSSAESFSRTTQKVIDNVDRAFIEHQRILAKAQKEKLRIYGLDVLPCIANGAIAIAGALTGNTTLATLSAGLGVIGIPSISDIKSKFKQRQEKLDAYQRSVTGILFSHKS</sequence>
<evidence type="ECO:0000313" key="2">
    <source>
        <dbReference type="Proteomes" id="UP000436141"/>
    </source>
</evidence>
<name>A0A6N8QSK2_ECOLX</name>
<dbReference type="AlphaFoldDB" id="A0A6N8QSK2"/>
<gene>
    <name evidence="1" type="ORF">GRW05_01290</name>
</gene>